<accession>A0A6V7NID1</accession>
<gene>
    <name evidence="3" type="ORF">CB5_LOCUS1531</name>
</gene>
<dbReference type="Gene3D" id="2.100.10.30">
    <property type="entry name" value="Jacalin-like lectin domain"/>
    <property type="match status" value="1"/>
</dbReference>
<protein>
    <recommendedName>
        <fullName evidence="2">Jacalin-type lectin domain-containing protein</fullName>
    </recommendedName>
</protein>
<feature type="domain" description="Jacalin-type lectin" evidence="2">
    <location>
        <begin position="7"/>
        <end position="68"/>
    </location>
</feature>
<keyword evidence="1" id="KW-0430">Lectin</keyword>
<sequence>MGILKQGPWGEATGHPFDMGEVKKILGFEVWSSDGYLHGIQFHYLLQDGQKGFTPVYGGKVGGHHKVHMVRYLCSSLFAFARVPDPPQTQGIHCSHGQSLPCICTASHKYNRV</sequence>
<evidence type="ECO:0000313" key="3">
    <source>
        <dbReference type="EMBL" id="CAD1818320.1"/>
    </source>
</evidence>
<organism evidence="3">
    <name type="scientific">Ananas comosus var. bracteatus</name>
    <name type="common">red pineapple</name>
    <dbReference type="NCBI Taxonomy" id="296719"/>
    <lineage>
        <taxon>Eukaryota</taxon>
        <taxon>Viridiplantae</taxon>
        <taxon>Streptophyta</taxon>
        <taxon>Embryophyta</taxon>
        <taxon>Tracheophyta</taxon>
        <taxon>Spermatophyta</taxon>
        <taxon>Magnoliopsida</taxon>
        <taxon>Liliopsida</taxon>
        <taxon>Poales</taxon>
        <taxon>Bromeliaceae</taxon>
        <taxon>Bromelioideae</taxon>
        <taxon>Ananas</taxon>
    </lineage>
</organism>
<reference evidence="3" key="1">
    <citation type="submission" date="2020-07" db="EMBL/GenBank/DDBJ databases">
        <authorList>
            <person name="Lin J."/>
        </authorList>
    </citation>
    <scope>NUCLEOTIDE SEQUENCE</scope>
</reference>
<proteinExistence type="predicted"/>
<dbReference type="EMBL" id="LR862139">
    <property type="protein sequence ID" value="CAD1818320.1"/>
    <property type="molecule type" value="Genomic_DNA"/>
</dbReference>
<dbReference type="SUPFAM" id="SSF51101">
    <property type="entry name" value="Mannose-binding lectins"/>
    <property type="match status" value="1"/>
</dbReference>
<dbReference type="Pfam" id="PF01419">
    <property type="entry name" value="Jacalin"/>
    <property type="match status" value="1"/>
</dbReference>
<dbReference type="InterPro" id="IPR001229">
    <property type="entry name" value="Jacalin-like_lectin_dom"/>
</dbReference>
<name>A0A6V7NID1_ANACO</name>
<dbReference type="GO" id="GO:0030246">
    <property type="term" value="F:carbohydrate binding"/>
    <property type="evidence" value="ECO:0007669"/>
    <property type="project" value="UniProtKB-KW"/>
</dbReference>
<evidence type="ECO:0000256" key="1">
    <source>
        <dbReference type="ARBA" id="ARBA00022734"/>
    </source>
</evidence>
<dbReference type="InterPro" id="IPR036404">
    <property type="entry name" value="Jacalin-like_lectin_dom_sf"/>
</dbReference>
<dbReference type="AlphaFoldDB" id="A0A6V7NID1"/>
<evidence type="ECO:0000259" key="2">
    <source>
        <dbReference type="Pfam" id="PF01419"/>
    </source>
</evidence>